<proteinExistence type="predicted"/>
<reference evidence="1 2" key="1">
    <citation type="submission" date="2019-09" db="EMBL/GenBank/DDBJ databases">
        <authorList>
            <person name="Chandra G."/>
            <person name="Truman W A."/>
        </authorList>
    </citation>
    <scope>NUCLEOTIDE SEQUENCE [LARGE SCALE GENOMIC DNA]</scope>
    <source>
        <strain evidence="1">PS896</strain>
    </source>
</reference>
<dbReference type="EMBL" id="CABVIN010000007">
    <property type="protein sequence ID" value="VVP38688.1"/>
    <property type="molecule type" value="Genomic_DNA"/>
</dbReference>
<sequence>MSVRSERGATICGLLAILLWSTTAALIRRVSEMFGPLGGS</sequence>
<accession>A0A5E7NN22</accession>
<dbReference type="AlphaFoldDB" id="A0A5E7NN22"/>
<gene>
    <name evidence="1" type="ORF">PS896_04739</name>
</gene>
<evidence type="ECO:0000313" key="1">
    <source>
        <dbReference type="EMBL" id="VVP38688.1"/>
    </source>
</evidence>
<evidence type="ECO:0008006" key="3">
    <source>
        <dbReference type="Google" id="ProtNLM"/>
    </source>
</evidence>
<protein>
    <recommendedName>
        <fullName evidence="3">EamA family transporter</fullName>
    </recommendedName>
</protein>
<name>A0A5E7NN22_PSEFL</name>
<evidence type="ECO:0000313" key="2">
    <source>
        <dbReference type="Proteomes" id="UP000377224"/>
    </source>
</evidence>
<organism evidence="1 2">
    <name type="scientific">Pseudomonas fluorescens</name>
    <dbReference type="NCBI Taxonomy" id="294"/>
    <lineage>
        <taxon>Bacteria</taxon>
        <taxon>Pseudomonadati</taxon>
        <taxon>Pseudomonadota</taxon>
        <taxon>Gammaproteobacteria</taxon>
        <taxon>Pseudomonadales</taxon>
        <taxon>Pseudomonadaceae</taxon>
        <taxon>Pseudomonas</taxon>
    </lineage>
</organism>
<dbReference type="Proteomes" id="UP000377224">
    <property type="component" value="Unassembled WGS sequence"/>
</dbReference>